<protein>
    <submittedName>
        <fullName evidence="1">Uncharacterized protein</fullName>
    </submittedName>
</protein>
<evidence type="ECO:0000313" key="2">
    <source>
        <dbReference type="Proteomes" id="UP000237968"/>
    </source>
</evidence>
<name>A0A2S9XUN5_9BACT</name>
<dbReference type="EMBL" id="PVNK01000165">
    <property type="protein sequence ID" value="PRP96587.1"/>
    <property type="molecule type" value="Genomic_DNA"/>
</dbReference>
<organism evidence="1 2">
    <name type="scientific">Enhygromyxa salina</name>
    <dbReference type="NCBI Taxonomy" id="215803"/>
    <lineage>
        <taxon>Bacteria</taxon>
        <taxon>Pseudomonadati</taxon>
        <taxon>Myxococcota</taxon>
        <taxon>Polyangia</taxon>
        <taxon>Nannocystales</taxon>
        <taxon>Nannocystaceae</taxon>
        <taxon>Enhygromyxa</taxon>
    </lineage>
</organism>
<dbReference type="AlphaFoldDB" id="A0A2S9XUN5"/>
<dbReference type="Proteomes" id="UP000237968">
    <property type="component" value="Unassembled WGS sequence"/>
</dbReference>
<comment type="caution">
    <text evidence="1">The sequence shown here is derived from an EMBL/GenBank/DDBJ whole genome shotgun (WGS) entry which is preliminary data.</text>
</comment>
<accession>A0A2S9XUN5</accession>
<proteinExistence type="predicted"/>
<gene>
    <name evidence="1" type="ORF">ENSA5_36630</name>
</gene>
<keyword evidence="2" id="KW-1185">Reference proteome</keyword>
<evidence type="ECO:0000313" key="1">
    <source>
        <dbReference type="EMBL" id="PRP96587.1"/>
    </source>
</evidence>
<reference evidence="1 2" key="1">
    <citation type="submission" date="2018-03" db="EMBL/GenBank/DDBJ databases">
        <title>Draft Genome Sequences of the Obligatory Marine Myxobacteria Enhygromyxa salina SWB005.</title>
        <authorList>
            <person name="Poehlein A."/>
            <person name="Moghaddam J.A."/>
            <person name="Harms H."/>
            <person name="Alanjari M."/>
            <person name="Koenig G.M."/>
            <person name="Daniel R."/>
            <person name="Schaeberle T.F."/>
        </authorList>
    </citation>
    <scope>NUCLEOTIDE SEQUENCE [LARGE SCALE GENOMIC DNA]</scope>
    <source>
        <strain evidence="1 2">SWB005</strain>
    </source>
</reference>
<sequence length="157" mass="17068">MVQSYVEFVTGEGQVDAGDSRAAADRALALTRRLASRKVPVDHPAAALVVDSLLTLAETSPNGGVWLDRVFRLHTAKGWIMTPSAVKRIQTALDQISQVPGSGLRDYEARLRAMSGQGRRVSARLMVAISEMLDVCSYGTMVPVEEVEPRASRACLW</sequence>